<organism evidence="2 3">
    <name type="scientific">Puccinia sorghi</name>
    <dbReference type="NCBI Taxonomy" id="27349"/>
    <lineage>
        <taxon>Eukaryota</taxon>
        <taxon>Fungi</taxon>
        <taxon>Dikarya</taxon>
        <taxon>Basidiomycota</taxon>
        <taxon>Pucciniomycotina</taxon>
        <taxon>Pucciniomycetes</taxon>
        <taxon>Pucciniales</taxon>
        <taxon>Pucciniaceae</taxon>
        <taxon>Puccinia</taxon>
    </lineage>
</organism>
<evidence type="ECO:0000313" key="3">
    <source>
        <dbReference type="Proteomes" id="UP000037035"/>
    </source>
</evidence>
<evidence type="ECO:0000259" key="1">
    <source>
        <dbReference type="PROSITE" id="PS50878"/>
    </source>
</evidence>
<proteinExistence type="predicted"/>
<dbReference type="InterPro" id="IPR000477">
    <property type="entry name" value="RT_dom"/>
</dbReference>
<dbReference type="InterPro" id="IPR043502">
    <property type="entry name" value="DNA/RNA_pol_sf"/>
</dbReference>
<dbReference type="Proteomes" id="UP000037035">
    <property type="component" value="Unassembled WGS sequence"/>
</dbReference>
<gene>
    <name evidence="2" type="ORF">VP01_15417g1</name>
</gene>
<dbReference type="AlphaFoldDB" id="A0A0L6VK74"/>
<feature type="non-terminal residue" evidence="2">
    <location>
        <position position="1"/>
    </location>
</feature>
<dbReference type="Gene3D" id="3.10.10.10">
    <property type="entry name" value="HIV Type 1 Reverse Transcriptase, subunit A, domain 1"/>
    <property type="match status" value="1"/>
</dbReference>
<dbReference type="PANTHER" id="PTHR24559">
    <property type="entry name" value="TRANSPOSON TY3-I GAG-POL POLYPROTEIN"/>
    <property type="match status" value="1"/>
</dbReference>
<comment type="caution">
    <text evidence="2">The sequence shown here is derived from an EMBL/GenBank/DDBJ whole genome shotgun (WGS) entry which is preliminary data.</text>
</comment>
<reference evidence="2 3" key="1">
    <citation type="submission" date="2015-08" db="EMBL/GenBank/DDBJ databases">
        <title>Next Generation Sequencing and Analysis of the Genome of Puccinia sorghi L Schw, the Causal Agent of Maize Common Rust.</title>
        <authorList>
            <person name="Rochi L."/>
            <person name="Burguener G."/>
            <person name="Darino M."/>
            <person name="Turjanski A."/>
            <person name="Kreff E."/>
            <person name="Dieguez M.J."/>
            <person name="Sacco F."/>
        </authorList>
    </citation>
    <scope>NUCLEOTIDE SEQUENCE [LARGE SCALE GENOMIC DNA]</scope>
    <source>
        <strain evidence="2 3">RO10H11247</strain>
    </source>
</reference>
<dbReference type="PROSITE" id="PS50878">
    <property type="entry name" value="RT_POL"/>
    <property type="match status" value="1"/>
</dbReference>
<accession>A0A0L6VK74</accession>
<evidence type="ECO:0000313" key="2">
    <source>
        <dbReference type="EMBL" id="KNZ60525.1"/>
    </source>
</evidence>
<keyword evidence="3" id="KW-1185">Reference proteome</keyword>
<protein>
    <recommendedName>
        <fullName evidence="1">Reverse transcriptase domain-containing protein</fullName>
    </recommendedName>
</protein>
<dbReference type="PANTHER" id="PTHR24559:SF444">
    <property type="entry name" value="REVERSE TRANSCRIPTASE DOMAIN-CONTAINING PROTEIN"/>
    <property type="match status" value="1"/>
</dbReference>
<dbReference type="InterPro" id="IPR053134">
    <property type="entry name" value="RNA-dir_DNA_polymerase"/>
</dbReference>
<dbReference type="VEuPathDB" id="FungiDB:VP01_15417g1"/>
<dbReference type="OrthoDB" id="3250101at2759"/>
<dbReference type="EMBL" id="LAVV01006017">
    <property type="protein sequence ID" value="KNZ60525.1"/>
    <property type="molecule type" value="Genomic_DNA"/>
</dbReference>
<name>A0A0L6VK74_9BASI</name>
<sequence length="82" mass="9362">PSLFSLKAGIFRALRLHCIKCSPVLFVPKKDGSLRLCFDYRKLNNVTRKNAYTVPPMSHLLTLFHGATLFLKLDLRGVYNLI</sequence>
<dbReference type="SUPFAM" id="SSF56672">
    <property type="entry name" value="DNA/RNA polymerases"/>
    <property type="match status" value="1"/>
</dbReference>
<feature type="domain" description="Reverse transcriptase" evidence="1">
    <location>
        <begin position="8"/>
        <end position="82"/>
    </location>
</feature>